<proteinExistence type="predicted"/>
<evidence type="ECO:0000313" key="2">
    <source>
        <dbReference type="Proteomes" id="UP000223759"/>
    </source>
</evidence>
<sequence>MVRGWLRWVWRRGVSPYVLRDARDAMRFGAFVQGQLEALSDSDLVNLLIARGAIDLQAEAQRQIGEKLQQKGVKQDTVSDYGATISRLNDKLRRSPDSVRHQSLRLAHALQRYEQLVEQEGLDATGLIRFYARLAKHIGACSARDFTQREGIFTPNEVTYMTLYFFPTDPPPPPEIRIQDVVNTYVPRGTYGHPQWTIIADDLGLVCTRSLPAFDDHRDGILCTRPFAEEWLRHHPAEG</sequence>
<accession>A0A1R3W3Q8</accession>
<dbReference type="Proteomes" id="UP000223759">
    <property type="component" value="Unassembled WGS sequence"/>
</dbReference>
<protein>
    <submittedName>
        <fullName evidence="1">Uncharacterized protein</fullName>
    </submittedName>
</protein>
<dbReference type="STRING" id="233100.SAMN05216526_1628"/>
<reference evidence="1 2" key="1">
    <citation type="submission" date="2017-01" db="EMBL/GenBank/DDBJ databases">
        <authorList>
            <person name="Mah S.A."/>
            <person name="Swanson W.J."/>
            <person name="Moy G.W."/>
            <person name="Vacquier V.D."/>
        </authorList>
    </citation>
    <scope>NUCLEOTIDE SEQUENCE [LARGE SCALE GENOMIC DNA]</scope>
    <source>
        <strain evidence="1 2">M9</strain>
    </source>
</reference>
<evidence type="ECO:0000313" key="1">
    <source>
        <dbReference type="EMBL" id="SIT72349.1"/>
    </source>
</evidence>
<gene>
    <name evidence="1" type="ORF">SAMN05216526_1628</name>
</gene>
<name>A0A1R3W3Q8_9GAMM</name>
<dbReference type="AlphaFoldDB" id="A0A1R3W3Q8"/>
<organism evidence="1 2">
    <name type="scientific">Ectothiorhodosinus mongolicus</name>
    <dbReference type="NCBI Taxonomy" id="233100"/>
    <lineage>
        <taxon>Bacteria</taxon>
        <taxon>Pseudomonadati</taxon>
        <taxon>Pseudomonadota</taxon>
        <taxon>Gammaproteobacteria</taxon>
        <taxon>Chromatiales</taxon>
        <taxon>Ectothiorhodospiraceae</taxon>
        <taxon>Ectothiorhodosinus</taxon>
    </lineage>
</organism>
<dbReference type="EMBL" id="FTPK01000003">
    <property type="protein sequence ID" value="SIT72349.1"/>
    <property type="molecule type" value="Genomic_DNA"/>
</dbReference>
<keyword evidence="2" id="KW-1185">Reference proteome</keyword>